<accession>A0A6C0GJB0</accession>
<evidence type="ECO:0000313" key="1">
    <source>
        <dbReference type="EMBL" id="QHT68039.1"/>
    </source>
</evidence>
<protein>
    <submittedName>
        <fullName evidence="1">Uncharacterized protein</fullName>
    </submittedName>
</protein>
<organism evidence="1 2">
    <name type="scientific">Rhodocytophaga rosea</name>
    <dbReference type="NCBI Taxonomy" id="2704465"/>
    <lineage>
        <taxon>Bacteria</taxon>
        <taxon>Pseudomonadati</taxon>
        <taxon>Bacteroidota</taxon>
        <taxon>Cytophagia</taxon>
        <taxon>Cytophagales</taxon>
        <taxon>Rhodocytophagaceae</taxon>
        <taxon>Rhodocytophaga</taxon>
    </lineage>
</organism>
<dbReference type="KEGG" id="rhoz:GXP67_16010"/>
<dbReference type="AlphaFoldDB" id="A0A6C0GJB0"/>
<dbReference type="RefSeq" id="WP_162444060.1">
    <property type="nucleotide sequence ID" value="NZ_CP048222.1"/>
</dbReference>
<name>A0A6C0GJB0_9BACT</name>
<sequence>MQIIISYEVNSKQSAVRDIMKLKGYEEIWTKNEVQYRLPETTLWKEDTTPSQAMEDLKKVARALNIELLGASAAEFTDWEGLQDEIKKEDN</sequence>
<evidence type="ECO:0000313" key="2">
    <source>
        <dbReference type="Proteomes" id="UP000480178"/>
    </source>
</evidence>
<proteinExistence type="predicted"/>
<dbReference type="Proteomes" id="UP000480178">
    <property type="component" value="Chromosome"/>
</dbReference>
<reference evidence="1 2" key="1">
    <citation type="submission" date="2020-01" db="EMBL/GenBank/DDBJ databases">
        <authorList>
            <person name="Kim M.K."/>
        </authorList>
    </citation>
    <scope>NUCLEOTIDE SEQUENCE [LARGE SCALE GENOMIC DNA]</scope>
    <source>
        <strain evidence="1 2">172606-1</strain>
    </source>
</reference>
<keyword evidence="2" id="KW-1185">Reference proteome</keyword>
<gene>
    <name evidence="1" type="ORF">GXP67_16010</name>
</gene>
<dbReference type="EMBL" id="CP048222">
    <property type="protein sequence ID" value="QHT68039.1"/>
    <property type="molecule type" value="Genomic_DNA"/>
</dbReference>